<accession>A0A7J7XUY7</accession>
<keyword evidence="2" id="KW-1185">Reference proteome</keyword>
<reference evidence="1 2" key="1">
    <citation type="journal article" date="2020" name="Nature">
        <title>Six reference-quality genomes reveal evolution of bat adaptations.</title>
        <authorList>
            <person name="Jebb D."/>
            <person name="Huang Z."/>
            <person name="Pippel M."/>
            <person name="Hughes G.M."/>
            <person name="Lavrichenko K."/>
            <person name="Devanna P."/>
            <person name="Winkler S."/>
            <person name="Jermiin L.S."/>
            <person name="Skirmuntt E.C."/>
            <person name="Katzourakis A."/>
            <person name="Burkitt-Gray L."/>
            <person name="Ray D.A."/>
            <person name="Sullivan K.A.M."/>
            <person name="Roscito J.G."/>
            <person name="Kirilenko B.M."/>
            <person name="Davalos L.M."/>
            <person name="Corthals A.P."/>
            <person name="Power M.L."/>
            <person name="Jones G."/>
            <person name="Ransome R.D."/>
            <person name="Dechmann D.K.N."/>
            <person name="Locatelli A.G."/>
            <person name="Puechmaille S.J."/>
            <person name="Fedrigo O."/>
            <person name="Jarvis E.D."/>
            <person name="Hiller M."/>
            <person name="Vernes S.C."/>
            <person name="Myers E.W."/>
            <person name="Teeling E.C."/>
        </authorList>
    </citation>
    <scope>NUCLEOTIDE SEQUENCE [LARGE SCALE GENOMIC DNA]</scope>
    <source>
        <strain evidence="1">MPipKuh1</strain>
        <tissue evidence="1">Flight muscle</tissue>
    </source>
</reference>
<dbReference type="Proteomes" id="UP000558488">
    <property type="component" value="Unassembled WGS sequence"/>
</dbReference>
<sequence length="121" mass="13161">MSGHLAGSGPDGWSTTVMCSPQLGCPRPGGGSGWNPVCACQVPSLILRTAVEPTPPLRLQGLGWAQQVRVRPPWLGFTGKGRGILFRVRQNHFSYSQCYFQLAVEKPCFPTGHIYTNSFLS</sequence>
<name>A0A7J7XUY7_PIPKU</name>
<evidence type="ECO:0000313" key="1">
    <source>
        <dbReference type="EMBL" id="KAF6353507.1"/>
    </source>
</evidence>
<gene>
    <name evidence="1" type="ORF">mPipKuh1_010468</name>
</gene>
<organism evidence="1 2">
    <name type="scientific">Pipistrellus kuhlii</name>
    <name type="common">Kuhl's pipistrelle</name>
    <dbReference type="NCBI Taxonomy" id="59472"/>
    <lineage>
        <taxon>Eukaryota</taxon>
        <taxon>Metazoa</taxon>
        <taxon>Chordata</taxon>
        <taxon>Craniata</taxon>
        <taxon>Vertebrata</taxon>
        <taxon>Euteleostomi</taxon>
        <taxon>Mammalia</taxon>
        <taxon>Eutheria</taxon>
        <taxon>Laurasiatheria</taxon>
        <taxon>Chiroptera</taxon>
        <taxon>Yangochiroptera</taxon>
        <taxon>Vespertilionidae</taxon>
        <taxon>Pipistrellus</taxon>
    </lineage>
</organism>
<protein>
    <submittedName>
        <fullName evidence="1">Uncharacterized protein</fullName>
    </submittedName>
</protein>
<comment type="caution">
    <text evidence="1">The sequence shown here is derived from an EMBL/GenBank/DDBJ whole genome shotgun (WGS) entry which is preliminary data.</text>
</comment>
<proteinExistence type="predicted"/>
<dbReference type="AlphaFoldDB" id="A0A7J7XUY7"/>
<evidence type="ECO:0000313" key="2">
    <source>
        <dbReference type="Proteomes" id="UP000558488"/>
    </source>
</evidence>
<dbReference type="EMBL" id="JACAGB010000007">
    <property type="protein sequence ID" value="KAF6353507.1"/>
    <property type="molecule type" value="Genomic_DNA"/>
</dbReference>